<organism evidence="3 4">
    <name type="scientific">Halorubrum glutamatedens</name>
    <dbReference type="NCBI Taxonomy" id="2707018"/>
    <lineage>
        <taxon>Archaea</taxon>
        <taxon>Methanobacteriati</taxon>
        <taxon>Methanobacteriota</taxon>
        <taxon>Stenosarchaea group</taxon>
        <taxon>Halobacteria</taxon>
        <taxon>Halobacteriales</taxon>
        <taxon>Haloferacaceae</taxon>
        <taxon>Halorubrum</taxon>
    </lineage>
</organism>
<dbReference type="Pfam" id="PF00589">
    <property type="entry name" value="Phage_integrase"/>
    <property type="match status" value="1"/>
</dbReference>
<keyword evidence="4" id="KW-1185">Reference proteome</keyword>
<dbReference type="InterPro" id="IPR002104">
    <property type="entry name" value="Integrase_catalytic"/>
</dbReference>
<evidence type="ECO:0000259" key="2">
    <source>
        <dbReference type="PROSITE" id="PS51898"/>
    </source>
</evidence>
<dbReference type="GO" id="GO:0006310">
    <property type="term" value="P:DNA recombination"/>
    <property type="evidence" value="ECO:0007669"/>
    <property type="project" value="UniProtKB-KW"/>
</dbReference>
<dbReference type="InterPro" id="IPR011010">
    <property type="entry name" value="DNA_brk_join_enz"/>
</dbReference>
<proteinExistence type="predicted"/>
<dbReference type="PROSITE" id="PS51898">
    <property type="entry name" value="TYR_RECOMBINASE"/>
    <property type="match status" value="1"/>
</dbReference>
<dbReference type="Proteomes" id="UP001596145">
    <property type="component" value="Unassembled WGS sequence"/>
</dbReference>
<dbReference type="RefSeq" id="WP_122106575.1">
    <property type="nucleotide sequence ID" value="NZ_JBHSKV010000017.1"/>
</dbReference>
<accession>A0ABD5QT92</accession>
<dbReference type="EMBL" id="JBHSKV010000017">
    <property type="protein sequence ID" value="MFC5135477.1"/>
    <property type="molecule type" value="Genomic_DNA"/>
</dbReference>
<evidence type="ECO:0000256" key="1">
    <source>
        <dbReference type="ARBA" id="ARBA00023172"/>
    </source>
</evidence>
<comment type="caution">
    <text evidence="3">The sequence shown here is derived from an EMBL/GenBank/DDBJ whole genome shotgun (WGS) entry which is preliminary data.</text>
</comment>
<dbReference type="Gene3D" id="1.10.443.10">
    <property type="entry name" value="Intergrase catalytic core"/>
    <property type="match status" value="1"/>
</dbReference>
<feature type="domain" description="Tyr recombinase" evidence="2">
    <location>
        <begin position="5"/>
        <end position="220"/>
    </location>
</feature>
<dbReference type="CDD" id="cd00397">
    <property type="entry name" value="DNA_BRE_C"/>
    <property type="match status" value="1"/>
</dbReference>
<name>A0ABD5QT92_9EURY</name>
<gene>
    <name evidence="3" type="ORF">ACFPJA_12220</name>
</gene>
<dbReference type="InterPro" id="IPR013762">
    <property type="entry name" value="Integrase-like_cat_sf"/>
</dbReference>
<reference evidence="3 4" key="1">
    <citation type="journal article" date="2019" name="Int. J. Syst. Evol. Microbiol.">
        <title>The Global Catalogue of Microorganisms (GCM) 10K type strain sequencing project: providing services to taxonomists for standard genome sequencing and annotation.</title>
        <authorList>
            <consortium name="The Broad Institute Genomics Platform"/>
            <consortium name="The Broad Institute Genome Sequencing Center for Infectious Disease"/>
            <person name="Wu L."/>
            <person name="Ma J."/>
        </authorList>
    </citation>
    <scope>NUCLEOTIDE SEQUENCE [LARGE SCALE GENOMIC DNA]</scope>
    <source>
        <strain evidence="3 4">CGMCC 1.16026</strain>
    </source>
</reference>
<dbReference type="AlphaFoldDB" id="A0ABD5QT92"/>
<evidence type="ECO:0000313" key="4">
    <source>
        <dbReference type="Proteomes" id="UP001596145"/>
    </source>
</evidence>
<evidence type="ECO:0000313" key="3">
    <source>
        <dbReference type="EMBL" id="MFC5135477.1"/>
    </source>
</evidence>
<keyword evidence="1" id="KW-0233">DNA recombination</keyword>
<protein>
    <submittedName>
        <fullName evidence="3">Tyrosine-type recombinase/integrase</fullName>
    </submittedName>
</protein>
<dbReference type="SUPFAM" id="SSF56349">
    <property type="entry name" value="DNA breaking-rejoining enzymes"/>
    <property type="match status" value="1"/>
</dbReference>
<sequence>MRQQTREKALTERQFERLLIGAMRIENPEQAMETRAMLLIGGRLGLRPGEVTHLDASWVNRRREMLSIPGHDSCSKGRDDQPCGYCRQAARQQVKHDDSKEFEDVVDTYWNPKTDAAVRDVPFGWDQRISVAIEWLIDTHGGWPYSFSTLQRRLEMALEKADDLEPEDTSLHGLRGTAASYHAGRGLDSGPLQSMFGWSDLSTAKNYIAVDGEMTARALGEVH</sequence>